<dbReference type="GO" id="GO:0004743">
    <property type="term" value="F:pyruvate kinase activity"/>
    <property type="evidence" value="ECO:0007669"/>
    <property type="project" value="UniProtKB-EC"/>
</dbReference>
<dbReference type="UniPathway" id="UPA00109">
    <property type="reaction ID" value="UER00188"/>
</dbReference>
<keyword evidence="11 15" id="KW-0460">Magnesium</keyword>
<keyword evidence="7" id="KW-0479">Metal-binding</keyword>
<dbReference type="AlphaFoldDB" id="A0A8C9X268"/>
<dbReference type="PROSITE" id="PS00110">
    <property type="entry name" value="PYRUVATE_KINASE"/>
    <property type="match status" value="1"/>
</dbReference>
<evidence type="ECO:0000259" key="17">
    <source>
        <dbReference type="Pfam" id="PF02887"/>
    </source>
</evidence>
<dbReference type="GO" id="GO:0030955">
    <property type="term" value="F:potassium ion binding"/>
    <property type="evidence" value="ECO:0007669"/>
    <property type="project" value="InterPro"/>
</dbReference>
<dbReference type="GeneTree" id="ENSGT00390000008859"/>
<dbReference type="InterPro" id="IPR015813">
    <property type="entry name" value="Pyrv/PenolPyrv_kinase-like_dom"/>
</dbReference>
<feature type="domain" description="Pyruvate kinase barrel" evidence="16">
    <location>
        <begin position="83"/>
        <end position="415"/>
    </location>
</feature>
<evidence type="ECO:0000256" key="13">
    <source>
        <dbReference type="ARBA" id="ARBA00023152"/>
    </source>
</evidence>
<dbReference type="FunFam" id="3.20.20.60:FF:000025">
    <property type="entry name" value="Pyruvate kinase"/>
    <property type="match status" value="1"/>
</dbReference>
<dbReference type="NCBIfam" id="TIGR01064">
    <property type="entry name" value="pyruv_kin"/>
    <property type="match status" value="1"/>
</dbReference>
<keyword evidence="9 15" id="KW-0418">Kinase</keyword>
<evidence type="ECO:0000256" key="8">
    <source>
        <dbReference type="ARBA" id="ARBA00022741"/>
    </source>
</evidence>
<evidence type="ECO:0000256" key="10">
    <source>
        <dbReference type="ARBA" id="ARBA00022840"/>
    </source>
</evidence>
<protein>
    <recommendedName>
        <fullName evidence="5 15">Pyruvate kinase</fullName>
        <ecNumber evidence="5 15">2.7.1.40</ecNumber>
    </recommendedName>
</protein>
<reference evidence="18" key="2">
    <citation type="submission" date="2025-09" db="UniProtKB">
        <authorList>
            <consortium name="Ensembl"/>
        </authorList>
    </citation>
    <scope>IDENTIFICATION</scope>
</reference>
<dbReference type="SUPFAM" id="SSF52935">
    <property type="entry name" value="PK C-terminal domain-like"/>
    <property type="match status" value="1"/>
</dbReference>
<dbReference type="InterPro" id="IPR011037">
    <property type="entry name" value="Pyrv_Knase-like_insert_dom_sf"/>
</dbReference>
<evidence type="ECO:0000256" key="2">
    <source>
        <dbReference type="ARBA" id="ARBA00001958"/>
    </source>
</evidence>
<sequence>FTHSLNICAHVYVIIYDLNVASITHSWFQEPLSFPANTDPVMSKSKDMSSSIIHTQQMHAAMADTFIEHMCLLDIDSEPAVSRNTGIICTIGPASRSVDMSKEMIKAGMNIARMNFSHGTHEYHAETIKNVRDATESFGPGSVDYRPVAIALDTKGPEIRTGLIKGSGTAEVELKKGETIKVTLDDQYKEKCDEKVLWLDYNNITKVVQTGSHIYIDDGLISLKVKEVGNDFLMCEIENGGTLGSKKGVNLPGAAVDLPALSEKDIQDLQFGVEQGVDMVFASFIRKAADVQAVRKVLGEKGKNIKIISKLENHEGVRRFDEILEASDGIMVARGDLGIEIPTEKVFIAQKMMTGRCIRIGKPITCATQMLESMTKKPRPTRAEASDVANAVLDGNDCIMLSGETAKGEYPLEAVRTQHRIAREAEAAMFHRQMFEELRRTSHLTRDPTESVAIGAVEASFKCCASAIIVLTKSGRSAHMLSRYRPRAPIIAVTRCGQTARQAHLYRGIYPVLYTKPANDVWAEDVDLRVNFALEVGKHRKFFKSGDVAIVVTGWRPGSGYTNTMRVVLVP</sequence>
<dbReference type="GO" id="GO:0000287">
    <property type="term" value="F:magnesium ion binding"/>
    <property type="evidence" value="ECO:0007669"/>
    <property type="project" value="InterPro"/>
</dbReference>
<keyword evidence="12" id="KW-0630">Potassium</keyword>
<keyword evidence="6 15" id="KW-0808">Transferase</keyword>
<evidence type="ECO:0000256" key="14">
    <source>
        <dbReference type="ARBA" id="ARBA00023317"/>
    </source>
</evidence>
<keyword evidence="14" id="KW-0670">Pyruvate</keyword>
<dbReference type="InterPro" id="IPR015793">
    <property type="entry name" value="Pyrv_Knase_brl"/>
</dbReference>
<dbReference type="Gene3D" id="2.40.33.10">
    <property type="entry name" value="PK beta-barrel domain-like"/>
    <property type="match status" value="1"/>
</dbReference>
<comment type="cofactor">
    <cofactor evidence="2">
        <name>K(+)</name>
        <dbReference type="ChEBI" id="CHEBI:29103"/>
    </cofactor>
</comment>
<dbReference type="InterPro" id="IPR036918">
    <property type="entry name" value="Pyrv_Knase_C_sf"/>
</dbReference>
<evidence type="ECO:0000256" key="9">
    <source>
        <dbReference type="ARBA" id="ARBA00022777"/>
    </source>
</evidence>
<dbReference type="Gene3D" id="3.40.1380.20">
    <property type="entry name" value="Pyruvate kinase, C-terminal domain"/>
    <property type="match status" value="2"/>
</dbReference>
<name>A0A8C9X268_SANLU</name>
<accession>A0A8C9X268</accession>
<dbReference type="NCBIfam" id="NF004978">
    <property type="entry name" value="PRK06354.1"/>
    <property type="match status" value="1"/>
</dbReference>
<dbReference type="EC" id="2.7.1.40" evidence="5 15"/>
<evidence type="ECO:0000256" key="11">
    <source>
        <dbReference type="ARBA" id="ARBA00022842"/>
    </source>
</evidence>
<evidence type="ECO:0000256" key="15">
    <source>
        <dbReference type="RuleBase" id="RU000504"/>
    </source>
</evidence>
<organism evidence="18 19">
    <name type="scientific">Sander lucioperca</name>
    <name type="common">Pike-perch</name>
    <name type="synonym">Perca lucioperca</name>
    <dbReference type="NCBI Taxonomy" id="283035"/>
    <lineage>
        <taxon>Eukaryota</taxon>
        <taxon>Metazoa</taxon>
        <taxon>Chordata</taxon>
        <taxon>Craniata</taxon>
        <taxon>Vertebrata</taxon>
        <taxon>Euteleostomi</taxon>
        <taxon>Actinopterygii</taxon>
        <taxon>Neopterygii</taxon>
        <taxon>Teleostei</taxon>
        <taxon>Neoteleostei</taxon>
        <taxon>Acanthomorphata</taxon>
        <taxon>Eupercaria</taxon>
        <taxon>Perciformes</taxon>
        <taxon>Percoidei</taxon>
        <taxon>Percidae</taxon>
        <taxon>Luciopercinae</taxon>
        <taxon>Sander</taxon>
    </lineage>
</organism>
<dbReference type="GO" id="GO:0016301">
    <property type="term" value="F:kinase activity"/>
    <property type="evidence" value="ECO:0007669"/>
    <property type="project" value="UniProtKB-KW"/>
</dbReference>
<dbReference type="PANTHER" id="PTHR11817">
    <property type="entry name" value="PYRUVATE KINASE"/>
    <property type="match status" value="1"/>
</dbReference>
<dbReference type="InterPro" id="IPR018209">
    <property type="entry name" value="Pyrv_Knase_AS"/>
</dbReference>
<evidence type="ECO:0000313" key="18">
    <source>
        <dbReference type="Ensembl" id="ENSSLUP00000002786.1"/>
    </source>
</evidence>
<evidence type="ECO:0000313" key="19">
    <source>
        <dbReference type="Proteomes" id="UP000694568"/>
    </source>
</evidence>
<dbReference type="Ensembl" id="ENSSLUT00000002883.1">
    <property type="protein sequence ID" value="ENSSLUP00000002786.1"/>
    <property type="gene ID" value="ENSSLUG00000001219.1"/>
</dbReference>
<dbReference type="InterPro" id="IPR015806">
    <property type="entry name" value="Pyrv_Knase_insert_dom_sf"/>
</dbReference>
<evidence type="ECO:0000256" key="4">
    <source>
        <dbReference type="ARBA" id="ARBA00008663"/>
    </source>
</evidence>
<dbReference type="Gene3D" id="3.20.20.60">
    <property type="entry name" value="Phosphoenolpyruvate-binding domains"/>
    <property type="match status" value="1"/>
</dbReference>
<dbReference type="Pfam" id="PF00224">
    <property type="entry name" value="PK"/>
    <property type="match status" value="1"/>
</dbReference>
<dbReference type="PRINTS" id="PR01050">
    <property type="entry name" value="PYRUVTKNASE"/>
</dbReference>
<keyword evidence="10" id="KW-0067">ATP-binding</keyword>
<dbReference type="InterPro" id="IPR040442">
    <property type="entry name" value="Pyrv_kinase-like_dom_sf"/>
</dbReference>
<evidence type="ECO:0000259" key="16">
    <source>
        <dbReference type="Pfam" id="PF00224"/>
    </source>
</evidence>
<dbReference type="SUPFAM" id="SSF50800">
    <property type="entry name" value="PK beta-barrel domain-like"/>
    <property type="match status" value="1"/>
</dbReference>
<reference evidence="18" key="1">
    <citation type="submission" date="2025-08" db="UniProtKB">
        <authorList>
            <consortium name="Ensembl"/>
        </authorList>
    </citation>
    <scope>IDENTIFICATION</scope>
</reference>
<comment type="similarity">
    <text evidence="4 15">Belongs to the pyruvate kinase family.</text>
</comment>
<dbReference type="InterPro" id="IPR001697">
    <property type="entry name" value="Pyr_Knase"/>
</dbReference>
<proteinExistence type="inferred from homology"/>
<evidence type="ECO:0000256" key="5">
    <source>
        <dbReference type="ARBA" id="ARBA00012142"/>
    </source>
</evidence>
<evidence type="ECO:0000256" key="12">
    <source>
        <dbReference type="ARBA" id="ARBA00022958"/>
    </source>
</evidence>
<dbReference type="FunFam" id="2.40.33.10:FF:000023">
    <property type="entry name" value="Pyruvate kinase PKM"/>
    <property type="match status" value="1"/>
</dbReference>
<comment type="catalytic activity">
    <reaction evidence="15">
        <text>pyruvate + ATP = phosphoenolpyruvate + ADP + H(+)</text>
        <dbReference type="Rhea" id="RHEA:18157"/>
        <dbReference type="ChEBI" id="CHEBI:15361"/>
        <dbReference type="ChEBI" id="CHEBI:15378"/>
        <dbReference type="ChEBI" id="CHEBI:30616"/>
        <dbReference type="ChEBI" id="CHEBI:58702"/>
        <dbReference type="ChEBI" id="CHEBI:456216"/>
        <dbReference type="EC" id="2.7.1.40"/>
    </reaction>
</comment>
<dbReference type="GO" id="GO:0005524">
    <property type="term" value="F:ATP binding"/>
    <property type="evidence" value="ECO:0007669"/>
    <property type="project" value="UniProtKB-KW"/>
</dbReference>
<dbReference type="Proteomes" id="UP000694568">
    <property type="component" value="Unplaced"/>
</dbReference>
<dbReference type="NCBIfam" id="NF004491">
    <property type="entry name" value="PRK05826.1"/>
    <property type="match status" value="1"/>
</dbReference>
<dbReference type="InterPro" id="IPR015795">
    <property type="entry name" value="Pyrv_Knase_C"/>
</dbReference>
<gene>
    <name evidence="18" type="primary">pkmb</name>
</gene>
<dbReference type="CDD" id="cd00288">
    <property type="entry name" value="Pyruvate_Kinase"/>
    <property type="match status" value="1"/>
</dbReference>
<keyword evidence="19" id="KW-1185">Reference proteome</keyword>
<evidence type="ECO:0000256" key="1">
    <source>
        <dbReference type="ARBA" id="ARBA00001946"/>
    </source>
</evidence>
<evidence type="ECO:0000256" key="6">
    <source>
        <dbReference type="ARBA" id="ARBA00022679"/>
    </source>
</evidence>
<dbReference type="FunFam" id="3.40.1380.20:FF:000001">
    <property type="entry name" value="Pyruvate kinase"/>
    <property type="match status" value="1"/>
</dbReference>
<comment type="pathway">
    <text evidence="3 15">Carbohydrate degradation; glycolysis; pyruvate from D-glyceraldehyde 3-phosphate: step 5/5.</text>
</comment>
<evidence type="ECO:0000256" key="3">
    <source>
        <dbReference type="ARBA" id="ARBA00004997"/>
    </source>
</evidence>
<dbReference type="SUPFAM" id="SSF51621">
    <property type="entry name" value="Phosphoenolpyruvate/pyruvate domain"/>
    <property type="match status" value="1"/>
</dbReference>
<evidence type="ECO:0000256" key="7">
    <source>
        <dbReference type="ARBA" id="ARBA00022723"/>
    </source>
</evidence>
<keyword evidence="8" id="KW-0547">Nucleotide-binding</keyword>
<comment type="cofactor">
    <cofactor evidence="1">
        <name>Mg(2+)</name>
        <dbReference type="ChEBI" id="CHEBI:18420"/>
    </cofactor>
</comment>
<keyword evidence="13 15" id="KW-0324">Glycolysis</keyword>
<feature type="domain" description="Pyruvate kinase C-terminal" evidence="17">
    <location>
        <begin position="450"/>
        <end position="568"/>
    </location>
</feature>
<dbReference type="Pfam" id="PF02887">
    <property type="entry name" value="PK_C"/>
    <property type="match status" value="1"/>
</dbReference>